<name>A0A644ZIS7_9ZZZZ</name>
<dbReference type="InterPro" id="IPR009080">
    <property type="entry name" value="tRNAsynth_Ia_anticodon-bd"/>
</dbReference>
<dbReference type="GO" id="GO:0005524">
    <property type="term" value="F:ATP binding"/>
    <property type="evidence" value="ECO:0007669"/>
    <property type="project" value="UniProtKB-KW"/>
</dbReference>
<evidence type="ECO:0000256" key="4">
    <source>
        <dbReference type="ARBA" id="ARBA00022490"/>
    </source>
</evidence>
<dbReference type="SUPFAM" id="SSF47323">
    <property type="entry name" value="Anticodon-binding domain of a subclass of class I aminoacyl-tRNA synthetases"/>
    <property type="match status" value="1"/>
</dbReference>
<dbReference type="Pfam" id="PF05746">
    <property type="entry name" value="DALR_1"/>
    <property type="match status" value="1"/>
</dbReference>
<dbReference type="GO" id="GO:0006420">
    <property type="term" value="P:arginyl-tRNA aminoacylation"/>
    <property type="evidence" value="ECO:0007669"/>
    <property type="project" value="InterPro"/>
</dbReference>
<dbReference type="InterPro" id="IPR001278">
    <property type="entry name" value="Arg-tRNA-ligase"/>
</dbReference>
<evidence type="ECO:0000256" key="2">
    <source>
        <dbReference type="ARBA" id="ARBA00005594"/>
    </source>
</evidence>
<dbReference type="GO" id="GO:0004814">
    <property type="term" value="F:arginine-tRNA ligase activity"/>
    <property type="evidence" value="ECO:0007669"/>
    <property type="project" value="UniProtKB-EC"/>
</dbReference>
<dbReference type="PANTHER" id="PTHR11956:SF5">
    <property type="entry name" value="ARGININE--TRNA LIGASE, CYTOPLASMIC"/>
    <property type="match status" value="1"/>
</dbReference>
<keyword evidence="4" id="KW-0963">Cytoplasm</keyword>
<proteinExistence type="inferred from homology"/>
<keyword evidence="9" id="KW-0030">Aminoacyl-tRNA synthetase</keyword>
<dbReference type="AlphaFoldDB" id="A0A644ZIS7"/>
<comment type="subcellular location">
    <subcellularLocation>
        <location evidence="1">Cytoplasm</location>
    </subcellularLocation>
</comment>
<reference evidence="12" key="1">
    <citation type="submission" date="2019-08" db="EMBL/GenBank/DDBJ databases">
        <authorList>
            <person name="Kucharzyk K."/>
            <person name="Murdoch R.W."/>
            <person name="Higgins S."/>
            <person name="Loffler F."/>
        </authorList>
    </citation>
    <scope>NUCLEOTIDE SEQUENCE</scope>
</reference>
<dbReference type="GO" id="GO:0005737">
    <property type="term" value="C:cytoplasm"/>
    <property type="evidence" value="ECO:0007669"/>
    <property type="project" value="UniProtKB-SubCell"/>
</dbReference>
<evidence type="ECO:0000256" key="3">
    <source>
        <dbReference type="ARBA" id="ARBA00012837"/>
    </source>
</evidence>
<sequence length="253" mass="28531">MDDKDRVIVKSNGEYTYFLPDIVYHVNKLSRGFDSLIDVLGADHHGYINRMKSALMMHGYKEDVLDIELIQMVRIFQNGEEVKLSKRTGNTITLRELCEEVGVDAVRYFFVARSASAHLDFNIDLAREQSNSNPVYYAQYAYARLTSVLEQAKDIPLDQSGSLLKESAEMDLVKVLVDYPNVIQDAANKKEPAIITNYIQKLATSVHSFYTACRIIDKDNITLTSNRLALSEAARVVMNNALDLIGVNAPNKM</sequence>
<comment type="caution">
    <text evidence="12">The sequence shown here is derived from an EMBL/GenBank/DDBJ whole genome shotgun (WGS) entry which is preliminary data.</text>
</comment>
<gene>
    <name evidence="12" type="primary">argS_29</name>
    <name evidence="12" type="ORF">SDC9_87428</name>
</gene>
<evidence type="ECO:0000259" key="11">
    <source>
        <dbReference type="SMART" id="SM00836"/>
    </source>
</evidence>
<evidence type="ECO:0000313" key="12">
    <source>
        <dbReference type="EMBL" id="MPM40780.1"/>
    </source>
</evidence>
<evidence type="ECO:0000256" key="9">
    <source>
        <dbReference type="ARBA" id="ARBA00023146"/>
    </source>
</evidence>
<organism evidence="12">
    <name type="scientific">bioreactor metagenome</name>
    <dbReference type="NCBI Taxonomy" id="1076179"/>
    <lineage>
        <taxon>unclassified sequences</taxon>
        <taxon>metagenomes</taxon>
        <taxon>ecological metagenomes</taxon>
    </lineage>
</organism>
<evidence type="ECO:0000256" key="10">
    <source>
        <dbReference type="ARBA" id="ARBA00049339"/>
    </source>
</evidence>
<dbReference type="FunFam" id="1.10.730.10:FF:000008">
    <property type="entry name" value="Arginine--tRNA ligase"/>
    <property type="match status" value="1"/>
</dbReference>
<dbReference type="SUPFAM" id="SSF52374">
    <property type="entry name" value="Nucleotidylyl transferase"/>
    <property type="match status" value="1"/>
</dbReference>
<evidence type="ECO:0000256" key="6">
    <source>
        <dbReference type="ARBA" id="ARBA00022741"/>
    </source>
</evidence>
<dbReference type="EMBL" id="VSSQ01009126">
    <property type="protein sequence ID" value="MPM40780.1"/>
    <property type="molecule type" value="Genomic_DNA"/>
</dbReference>
<dbReference type="InterPro" id="IPR014729">
    <property type="entry name" value="Rossmann-like_a/b/a_fold"/>
</dbReference>
<dbReference type="EC" id="6.1.1.19" evidence="3"/>
<feature type="domain" description="DALR anticodon binding" evidence="11">
    <location>
        <begin position="138"/>
        <end position="253"/>
    </location>
</feature>
<dbReference type="SMART" id="SM00836">
    <property type="entry name" value="DALR_1"/>
    <property type="match status" value="1"/>
</dbReference>
<dbReference type="Gene3D" id="3.40.50.620">
    <property type="entry name" value="HUPs"/>
    <property type="match status" value="1"/>
</dbReference>
<dbReference type="PANTHER" id="PTHR11956">
    <property type="entry name" value="ARGINYL-TRNA SYNTHETASE"/>
    <property type="match status" value="1"/>
</dbReference>
<evidence type="ECO:0000256" key="8">
    <source>
        <dbReference type="ARBA" id="ARBA00022917"/>
    </source>
</evidence>
<keyword evidence="7" id="KW-0067">ATP-binding</keyword>
<evidence type="ECO:0000256" key="7">
    <source>
        <dbReference type="ARBA" id="ARBA00022840"/>
    </source>
</evidence>
<comment type="similarity">
    <text evidence="2">Belongs to the class-I aminoacyl-tRNA synthetase family.</text>
</comment>
<dbReference type="InterPro" id="IPR008909">
    <property type="entry name" value="DALR_anticod-bd"/>
</dbReference>
<comment type="catalytic activity">
    <reaction evidence="10">
        <text>tRNA(Arg) + L-arginine + ATP = L-arginyl-tRNA(Arg) + AMP + diphosphate</text>
        <dbReference type="Rhea" id="RHEA:20301"/>
        <dbReference type="Rhea" id="RHEA-COMP:9658"/>
        <dbReference type="Rhea" id="RHEA-COMP:9673"/>
        <dbReference type="ChEBI" id="CHEBI:30616"/>
        <dbReference type="ChEBI" id="CHEBI:32682"/>
        <dbReference type="ChEBI" id="CHEBI:33019"/>
        <dbReference type="ChEBI" id="CHEBI:78442"/>
        <dbReference type="ChEBI" id="CHEBI:78513"/>
        <dbReference type="ChEBI" id="CHEBI:456215"/>
        <dbReference type="EC" id="6.1.1.19"/>
    </reaction>
</comment>
<accession>A0A644ZIS7</accession>
<keyword evidence="6" id="KW-0547">Nucleotide-binding</keyword>
<protein>
    <recommendedName>
        <fullName evidence="3">arginine--tRNA ligase</fullName>
        <ecNumber evidence="3">6.1.1.19</ecNumber>
    </recommendedName>
</protein>
<evidence type="ECO:0000256" key="1">
    <source>
        <dbReference type="ARBA" id="ARBA00004496"/>
    </source>
</evidence>
<keyword evidence="8" id="KW-0648">Protein biosynthesis</keyword>
<dbReference type="Gene3D" id="1.10.730.10">
    <property type="entry name" value="Isoleucyl-tRNA Synthetase, Domain 1"/>
    <property type="match status" value="1"/>
</dbReference>
<evidence type="ECO:0000256" key="5">
    <source>
        <dbReference type="ARBA" id="ARBA00022598"/>
    </source>
</evidence>
<keyword evidence="5 12" id="KW-0436">Ligase</keyword>